<protein>
    <recommendedName>
        <fullName evidence="10 11">UDP-N-acetylmuramoyl-tripeptide--D-alanyl-D-alanine ligase</fullName>
        <ecNumber evidence="10 11">6.3.2.10</ecNumber>
    </recommendedName>
    <alternativeName>
        <fullName evidence="10">D-alanyl-D-alanine-adding enzyme</fullName>
    </alternativeName>
</protein>
<evidence type="ECO:0000256" key="10">
    <source>
        <dbReference type="HAMAP-Rule" id="MF_02019"/>
    </source>
</evidence>
<dbReference type="GO" id="GO:0051301">
    <property type="term" value="P:cell division"/>
    <property type="evidence" value="ECO:0007669"/>
    <property type="project" value="UniProtKB-KW"/>
</dbReference>
<dbReference type="GO" id="GO:0005737">
    <property type="term" value="C:cytoplasm"/>
    <property type="evidence" value="ECO:0007669"/>
    <property type="project" value="UniProtKB-SubCell"/>
</dbReference>
<dbReference type="PANTHER" id="PTHR43024">
    <property type="entry name" value="UDP-N-ACETYLMURAMOYL-TRIPEPTIDE--D-ALANYL-D-ALANINE LIGASE"/>
    <property type="match status" value="1"/>
</dbReference>
<comment type="caution">
    <text evidence="15">The sequence shown here is derived from an EMBL/GenBank/DDBJ whole genome shotgun (WGS) entry which is preliminary data.</text>
</comment>
<dbReference type="Gene3D" id="3.40.1190.10">
    <property type="entry name" value="Mur-like, catalytic domain"/>
    <property type="match status" value="1"/>
</dbReference>
<keyword evidence="6 10" id="KW-0133">Cell shape</keyword>
<dbReference type="InterPro" id="IPR051046">
    <property type="entry name" value="MurCDEF_CellWall_CoF430Synth"/>
</dbReference>
<dbReference type="InterPro" id="IPR036615">
    <property type="entry name" value="Mur_ligase_C_dom_sf"/>
</dbReference>
<keyword evidence="8 10" id="KW-0131">Cell cycle</keyword>
<dbReference type="HAMAP" id="MF_02019">
    <property type="entry name" value="MurF"/>
    <property type="match status" value="1"/>
</dbReference>
<evidence type="ECO:0000256" key="2">
    <source>
        <dbReference type="ARBA" id="ARBA00022598"/>
    </source>
</evidence>
<dbReference type="SUPFAM" id="SSF63418">
    <property type="entry name" value="MurE/MurF N-terminal domain"/>
    <property type="match status" value="1"/>
</dbReference>
<dbReference type="InterPro" id="IPR013221">
    <property type="entry name" value="Mur_ligase_cen"/>
</dbReference>
<keyword evidence="16" id="KW-1185">Reference proteome</keyword>
<dbReference type="Gene3D" id="3.90.190.20">
    <property type="entry name" value="Mur ligase, C-terminal domain"/>
    <property type="match status" value="1"/>
</dbReference>
<evidence type="ECO:0000313" key="16">
    <source>
        <dbReference type="Proteomes" id="UP000553459"/>
    </source>
</evidence>
<dbReference type="SUPFAM" id="SSF53244">
    <property type="entry name" value="MurD-like peptide ligases, peptide-binding domain"/>
    <property type="match status" value="1"/>
</dbReference>
<dbReference type="InterPro" id="IPR035911">
    <property type="entry name" value="MurE/MurF_N"/>
</dbReference>
<accession>A0A845Q0F9</accession>
<dbReference type="Proteomes" id="UP000553459">
    <property type="component" value="Unassembled WGS sequence"/>
</dbReference>
<dbReference type="GO" id="GO:0009252">
    <property type="term" value="P:peptidoglycan biosynthetic process"/>
    <property type="evidence" value="ECO:0007669"/>
    <property type="project" value="UniProtKB-UniRule"/>
</dbReference>
<keyword evidence="7 10" id="KW-0573">Peptidoglycan synthesis</keyword>
<dbReference type="Gene3D" id="3.40.1390.10">
    <property type="entry name" value="MurE/MurF, N-terminal domain"/>
    <property type="match status" value="1"/>
</dbReference>
<reference evidence="15 16" key="1">
    <citation type="submission" date="2019-11" db="EMBL/GenBank/DDBJ databases">
        <title>Characterization of Elizabethkingia argenteiflava sp. nov., isolated from inner surface of Soybean Pods.</title>
        <authorList>
            <person name="Mo S."/>
        </authorList>
    </citation>
    <scope>NUCLEOTIDE SEQUENCE [LARGE SCALE GENOMIC DNA]</scope>
    <source>
        <strain evidence="15 16">YB22</strain>
    </source>
</reference>
<sequence length="423" mass="47540">MNREHLYAIYKTCNKVVIDSRKIEKGDLFFAFSGKSFDAATQAEEAIRNGAKAVVVENSNFENPEKNIFYFPSTLQILQDLAREHRNHLKIPIIGLTGSNGKTTTKELIYVILAQKFKVQYTLGNLNNHIGVPLTLLSIKPEHEIAVVEMGANHQKEIELLCSITQPDYGYITNFGKAHLEGFGGIEGVIKGKSELYDYLMDHHKYILVNEADILQKQKTLEYAKKITFGTDTSDYQYEMFSENNRIGIGLEGERCLSQLTGSYNFSNLSAALSLGLYFGVESIPIKQAIQAYTPTNMRSQVVEKEGKVLVLDTYNANPSSMEASLENFNQYKGAKTVILGDMLELGEESRAEHERVLKLARHFNFDEVITVGALFKEVNQSELAFESTERAGQYLRKNPVQTQNILLKGSRGIALENLIDLL</sequence>
<comment type="catalytic activity">
    <reaction evidence="10 11">
        <text>D-alanyl-D-alanine + UDP-N-acetyl-alpha-D-muramoyl-L-alanyl-gamma-D-glutamyl-meso-2,6-diaminopimelate + ATP = UDP-N-acetyl-alpha-D-muramoyl-L-alanyl-gamma-D-glutamyl-meso-2,6-diaminopimeloyl-D-alanyl-D-alanine + ADP + phosphate + H(+)</text>
        <dbReference type="Rhea" id="RHEA:28374"/>
        <dbReference type="ChEBI" id="CHEBI:15378"/>
        <dbReference type="ChEBI" id="CHEBI:30616"/>
        <dbReference type="ChEBI" id="CHEBI:43474"/>
        <dbReference type="ChEBI" id="CHEBI:57822"/>
        <dbReference type="ChEBI" id="CHEBI:61386"/>
        <dbReference type="ChEBI" id="CHEBI:83905"/>
        <dbReference type="ChEBI" id="CHEBI:456216"/>
        <dbReference type="EC" id="6.3.2.10"/>
    </reaction>
</comment>
<dbReference type="PANTHER" id="PTHR43024:SF1">
    <property type="entry name" value="UDP-N-ACETYLMURAMOYL-TRIPEPTIDE--D-ALANYL-D-ALANINE LIGASE"/>
    <property type="match status" value="1"/>
</dbReference>
<keyword evidence="1 10" id="KW-0963">Cytoplasm</keyword>
<keyword evidence="4 10" id="KW-0547">Nucleotide-binding</keyword>
<keyword evidence="2 10" id="KW-0436">Ligase</keyword>
<feature type="domain" description="Mur ligase C-terminal" evidence="13">
    <location>
        <begin position="298"/>
        <end position="385"/>
    </location>
</feature>
<dbReference type="GO" id="GO:0005524">
    <property type="term" value="F:ATP binding"/>
    <property type="evidence" value="ECO:0007669"/>
    <property type="project" value="UniProtKB-UniRule"/>
</dbReference>
<dbReference type="InterPro" id="IPR000713">
    <property type="entry name" value="Mur_ligase_N"/>
</dbReference>
<dbReference type="Pfam" id="PF02875">
    <property type="entry name" value="Mur_ligase_C"/>
    <property type="match status" value="1"/>
</dbReference>
<dbReference type="InterPro" id="IPR005863">
    <property type="entry name" value="UDP-N-AcMur_synth"/>
</dbReference>
<feature type="binding site" evidence="10">
    <location>
        <begin position="98"/>
        <end position="104"/>
    </location>
    <ligand>
        <name>ATP</name>
        <dbReference type="ChEBI" id="CHEBI:30616"/>
    </ligand>
</feature>
<dbReference type="UniPathway" id="UPA00219"/>
<keyword evidence="9 10" id="KW-0961">Cell wall biogenesis/degradation</keyword>
<comment type="subcellular location">
    <subcellularLocation>
        <location evidence="10 11">Cytoplasm</location>
    </subcellularLocation>
</comment>
<evidence type="ECO:0000256" key="1">
    <source>
        <dbReference type="ARBA" id="ARBA00022490"/>
    </source>
</evidence>
<evidence type="ECO:0000256" key="7">
    <source>
        <dbReference type="ARBA" id="ARBA00022984"/>
    </source>
</evidence>
<name>A0A845Q0F9_9FLAO</name>
<dbReference type="SUPFAM" id="SSF53623">
    <property type="entry name" value="MurD-like peptide ligases, catalytic domain"/>
    <property type="match status" value="1"/>
</dbReference>
<comment type="pathway">
    <text evidence="10 11">Cell wall biogenesis; peptidoglycan biosynthesis.</text>
</comment>
<dbReference type="GO" id="GO:0047480">
    <property type="term" value="F:UDP-N-acetylmuramoyl-tripeptide-D-alanyl-D-alanine ligase activity"/>
    <property type="evidence" value="ECO:0007669"/>
    <property type="project" value="UniProtKB-UniRule"/>
</dbReference>
<gene>
    <name evidence="10 15" type="primary">murF</name>
    <name evidence="15" type="ORF">GNY06_12295</name>
</gene>
<organism evidence="15 16">
    <name type="scientific">Elizabethkingia argenteiflava</name>
    <dbReference type="NCBI Taxonomy" id="2681556"/>
    <lineage>
        <taxon>Bacteria</taxon>
        <taxon>Pseudomonadati</taxon>
        <taxon>Bacteroidota</taxon>
        <taxon>Flavobacteriia</taxon>
        <taxon>Flavobacteriales</taxon>
        <taxon>Weeksellaceae</taxon>
        <taxon>Elizabethkingia</taxon>
    </lineage>
</organism>
<dbReference type="Pfam" id="PF01225">
    <property type="entry name" value="Mur_ligase"/>
    <property type="match status" value="1"/>
</dbReference>
<evidence type="ECO:0000259" key="14">
    <source>
        <dbReference type="Pfam" id="PF08245"/>
    </source>
</evidence>
<keyword evidence="3 10" id="KW-0132">Cell division</keyword>
<evidence type="ECO:0000256" key="9">
    <source>
        <dbReference type="ARBA" id="ARBA00023316"/>
    </source>
</evidence>
<evidence type="ECO:0000256" key="11">
    <source>
        <dbReference type="RuleBase" id="RU004136"/>
    </source>
</evidence>
<dbReference type="InterPro" id="IPR036565">
    <property type="entry name" value="Mur-like_cat_sf"/>
</dbReference>
<evidence type="ECO:0000256" key="5">
    <source>
        <dbReference type="ARBA" id="ARBA00022840"/>
    </source>
</evidence>
<dbReference type="RefSeq" id="WP_166520370.1">
    <property type="nucleotide sequence ID" value="NZ_JAAABJ010000642.1"/>
</dbReference>
<proteinExistence type="inferred from homology"/>
<evidence type="ECO:0000256" key="6">
    <source>
        <dbReference type="ARBA" id="ARBA00022960"/>
    </source>
</evidence>
<evidence type="ECO:0000259" key="13">
    <source>
        <dbReference type="Pfam" id="PF02875"/>
    </source>
</evidence>
<evidence type="ECO:0000256" key="4">
    <source>
        <dbReference type="ARBA" id="ARBA00022741"/>
    </source>
</evidence>
<dbReference type="EC" id="6.3.2.10" evidence="10 11"/>
<feature type="domain" description="Mur ligase N-terminal catalytic" evidence="12">
    <location>
        <begin position="16"/>
        <end position="85"/>
    </location>
</feature>
<dbReference type="Pfam" id="PF08245">
    <property type="entry name" value="Mur_ligase_M"/>
    <property type="match status" value="1"/>
</dbReference>
<evidence type="ECO:0000313" key="15">
    <source>
        <dbReference type="EMBL" id="NAW52118.1"/>
    </source>
</evidence>
<comment type="similarity">
    <text evidence="10">Belongs to the MurCDEF family. MurF subfamily.</text>
</comment>
<dbReference type="EMBL" id="JAAABJ010000642">
    <property type="protein sequence ID" value="NAW52118.1"/>
    <property type="molecule type" value="Genomic_DNA"/>
</dbReference>
<evidence type="ECO:0000256" key="3">
    <source>
        <dbReference type="ARBA" id="ARBA00022618"/>
    </source>
</evidence>
<keyword evidence="5 10" id="KW-0067">ATP-binding</keyword>
<comment type="function">
    <text evidence="10 11">Involved in cell wall formation. Catalyzes the final step in the synthesis of UDP-N-acetylmuramoyl-pentapeptide, the precursor of murein.</text>
</comment>
<dbReference type="NCBIfam" id="TIGR01143">
    <property type="entry name" value="murF"/>
    <property type="match status" value="1"/>
</dbReference>
<evidence type="ECO:0000256" key="8">
    <source>
        <dbReference type="ARBA" id="ARBA00023306"/>
    </source>
</evidence>
<dbReference type="GO" id="GO:0071555">
    <property type="term" value="P:cell wall organization"/>
    <property type="evidence" value="ECO:0007669"/>
    <property type="project" value="UniProtKB-KW"/>
</dbReference>
<dbReference type="InterPro" id="IPR004101">
    <property type="entry name" value="Mur_ligase_C"/>
</dbReference>
<evidence type="ECO:0000259" key="12">
    <source>
        <dbReference type="Pfam" id="PF01225"/>
    </source>
</evidence>
<dbReference type="AlphaFoldDB" id="A0A845Q0F9"/>
<dbReference type="GO" id="GO:0008360">
    <property type="term" value="P:regulation of cell shape"/>
    <property type="evidence" value="ECO:0007669"/>
    <property type="project" value="UniProtKB-KW"/>
</dbReference>
<feature type="domain" description="Mur ligase central" evidence="14">
    <location>
        <begin position="97"/>
        <end position="274"/>
    </location>
</feature>